<protein>
    <submittedName>
        <fullName evidence="1">10728_t:CDS:1</fullName>
    </submittedName>
</protein>
<dbReference type="EMBL" id="CAJVPZ010004461">
    <property type="protein sequence ID" value="CAG8546488.1"/>
    <property type="molecule type" value="Genomic_DNA"/>
</dbReference>
<evidence type="ECO:0000313" key="1">
    <source>
        <dbReference type="EMBL" id="CAG8546488.1"/>
    </source>
</evidence>
<dbReference type="Proteomes" id="UP000789396">
    <property type="component" value="Unassembled WGS sequence"/>
</dbReference>
<keyword evidence="2" id="KW-1185">Reference proteome</keyword>
<proteinExistence type="predicted"/>
<dbReference type="OrthoDB" id="2472693at2759"/>
<organism evidence="1 2">
    <name type="scientific">Racocetra fulgida</name>
    <dbReference type="NCBI Taxonomy" id="60492"/>
    <lineage>
        <taxon>Eukaryota</taxon>
        <taxon>Fungi</taxon>
        <taxon>Fungi incertae sedis</taxon>
        <taxon>Mucoromycota</taxon>
        <taxon>Glomeromycotina</taxon>
        <taxon>Glomeromycetes</taxon>
        <taxon>Diversisporales</taxon>
        <taxon>Gigasporaceae</taxon>
        <taxon>Racocetra</taxon>
    </lineage>
</organism>
<reference evidence="1" key="1">
    <citation type="submission" date="2021-06" db="EMBL/GenBank/DDBJ databases">
        <authorList>
            <person name="Kallberg Y."/>
            <person name="Tangrot J."/>
            <person name="Rosling A."/>
        </authorList>
    </citation>
    <scope>NUCLEOTIDE SEQUENCE</scope>
    <source>
        <strain evidence="1">IN212</strain>
    </source>
</reference>
<gene>
    <name evidence="1" type="ORF">RFULGI_LOCUS4456</name>
</gene>
<accession>A0A9N9FMD5</accession>
<sequence length="193" mass="22982">EQLNNNNKNKTFYQKNFRKSILYMICNHFSKHPMIPVEAEWKKLSTEIIKNNTKRITNLSLWITHQKPYPLLKIKDKSSFSDLPKNVYLAVETLTPEICKLIICNRKSNYQKTSEYQTQEASKYQTQEVSEYQTQEASEYQTQEASECQTQEVSEYQTQEALEYQIEEISKRHLQEHDVSINQDLIFEKSLRK</sequence>
<evidence type="ECO:0000313" key="2">
    <source>
        <dbReference type="Proteomes" id="UP000789396"/>
    </source>
</evidence>
<comment type="caution">
    <text evidence="1">The sequence shown here is derived from an EMBL/GenBank/DDBJ whole genome shotgun (WGS) entry which is preliminary data.</text>
</comment>
<dbReference type="AlphaFoldDB" id="A0A9N9FMD5"/>
<name>A0A9N9FMD5_9GLOM</name>
<feature type="non-terminal residue" evidence="1">
    <location>
        <position position="193"/>
    </location>
</feature>